<comment type="function">
    <text evidence="2">May play the central regulatory role in sporulation. It may be an element of the effector pathway responsible for the activation of sporulation genes in response to nutritional stress. Spo0A may act in concert with spo0H (a sigma factor) to control the expression of some genes that are critical to the sporulation process.</text>
</comment>
<dbReference type="Proteomes" id="UP000637513">
    <property type="component" value="Unassembled WGS sequence"/>
</dbReference>
<dbReference type="InterPro" id="IPR011006">
    <property type="entry name" value="CheY-like_superfamily"/>
</dbReference>
<evidence type="ECO:0000313" key="7">
    <source>
        <dbReference type="EMBL" id="MBC8557172.1"/>
    </source>
</evidence>
<protein>
    <recommendedName>
        <fullName evidence="1">Stage 0 sporulation protein A homolog</fullName>
    </recommendedName>
</protein>
<evidence type="ECO:0000256" key="3">
    <source>
        <dbReference type="PROSITE-ProRule" id="PRU00169"/>
    </source>
</evidence>
<feature type="modified residue" description="4-aspartylphosphate" evidence="3">
    <location>
        <position position="56"/>
    </location>
</feature>
<dbReference type="InterPro" id="IPR037522">
    <property type="entry name" value="HD_GYP_dom"/>
</dbReference>
<dbReference type="CDD" id="cd00156">
    <property type="entry name" value="REC"/>
    <property type="match status" value="1"/>
</dbReference>
<dbReference type="Pfam" id="PF13487">
    <property type="entry name" value="HD_5"/>
    <property type="match status" value="1"/>
</dbReference>
<evidence type="ECO:0000313" key="8">
    <source>
        <dbReference type="Proteomes" id="UP000637513"/>
    </source>
</evidence>
<dbReference type="RefSeq" id="WP_249304156.1">
    <property type="nucleotide sequence ID" value="NZ_JACRSW010000027.1"/>
</dbReference>
<keyword evidence="4" id="KW-0175">Coiled coil</keyword>
<dbReference type="EMBL" id="JACRSW010000027">
    <property type="protein sequence ID" value="MBC8557172.1"/>
    <property type="molecule type" value="Genomic_DNA"/>
</dbReference>
<evidence type="ECO:0000259" key="5">
    <source>
        <dbReference type="PROSITE" id="PS50110"/>
    </source>
</evidence>
<dbReference type="InterPro" id="IPR001789">
    <property type="entry name" value="Sig_transdc_resp-reg_receiver"/>
</dbReference>
<proteinExistence type="predicted"/>
<evidence type="ECO:0000256" key="2">
    <source>
        <dbReference type="ARBA" id="ARBA00024867"/>
    </source>
</evidence>
<feature type="domain" description="Response regulatory" evidence="5">
    <location>
        <begin position="6"/>
        <end position="123"/>
    </location>
</feature>
<dbReference type="CDD" id="cd00077">
    <property type="entry name" value="HDc"/>
    <property type="match status" value="1"/>
</dbReference>
<dbReference type="SUPFAM" id="SSF52172">
    <property type="entry name" value="CheY-like"/>
    <property type="match status" value="1"/>
</dbReference>
<dbReference type="Gene3D" id="3.40.50.2300">
    <property type="match status" value="1"/>
</dbReference>
<sequence length="455" mass="52752">MQERNTILIVDDQETNRAILHRLLEDQFIILEAEDGLEAIEQINGHEKELALIMLDIIMPNMNGYDVLHFMENASIDENIPVILITGDIETIAELKEYQSHIAEVVMKPFDIQITRRRVYHTIELYESKRRELEKEQKTQKAGNATKTFQTTGQLAMEEKQNTISEKPCFEATEKIRLESENLELKDRYALLEKENQKSKEQYAQLEKAYKELEQKCTQLGDRYTRSEQTILKERTKFHDLVQKYKDASERFCLILSRKTGNENCLLRVKAFTEILCKYVMQEYPEYHLTRQIVVKIIEDSVFYDVGMFMIGDDILKKPGKLTKKERAVMEEHTKKGVEVLKYLDVIADSDTLTYASDICLYHHERYDGNGYPYGLAGDEIPIAAQIVSVAEAYAALLRKGSYRDAYSQVNAEKMILDGQCGCFNPKLLDCFELGKEEMRAVIIKTAQSERTEQE</sequence>
<gene>
    <name evidence="7" type="ORF">H8700_05580</name>
</gene>
<accession>A0ABR7MTN6</accession>
<feature type="coiled-coil region" evidence="4">
    <location>
        <begin position="175"/>
        <end position="230"/>
    </location>
</feature>
<dbReference type="SMART" id="SM00448">
    <property type="entry name" value="REC"/>
    <property type="match status" value="1"/>
</dbReference>
<evidence type="ECO:0000259" key="6">
    <source>
        <dbReference type="PROSITE" id="PS51832"/>
    </source>
</evidence>
<organism evidence="7 8">
    <name type="scientific">Jutongia hominis</name>
    <dbReference type="NCBI Taxonomy" id="2763664"/>
    <lineage>
        <taxon>Bacteria</taxon>
        <taxon>Bacillati</taxon>
        <taxon>Bacillota</taxon>
        <taxon>Clostridia</taxon>
        <taxon>Lachnospirales</taxon>
        <taxon>Lachnospiraceae</taxon>
        <taxon>Jutongia</taxon>
    </lineage>
</organism>
<dbReference type="PANTHER" id="PTHR45228">
    <property type="entry name" value="CYCLIC DI-GMP PHOSPHODIESTERASE TM_0186-RELATED"/>
    <property type="match status" value="1"/>
</dbReference>
<dbReference type="Gene3D" id="1.10.3210.10">
    <property type="entry name" value="Hypothetical protein af1432"/>
    <property type="match status" value="1"/>
</dbReference>
<keyword evidence="8" id="KW-1185">Reference proteome</keyword>
<keyword evidence="3" id="KW-0597">Phosphoprotein</keyword>
<dbReference type="InterPro" id="IPR052020">
    <property type="entry name" value="Cyclic_di-GMP/3'3'-cGAMP_PDE"/>
</dbReference>
<reference evidence="7 8" key="1">
    <citation type="submission" date="2020-08" db="EMBL/GenBank/DDBJ databases">
        <title>Genome public.</title>
        <authorList>
            <person name="Liu C."/>
            <person name="Sun Q."/>
        </authorList>
    </citation>
    <scope>NUCLEOTIDE SEQUENCE [LARGE SCALE GENOMIC DNA]</scope>
    <source>
        <strain evidence="7 8">BX3</strain>
    </source>
</reference>
<name>A0ABR7MTN6_9FIRM</name>
<comment type="caution">
    <text evidence="7">The sequence shown here is derived from an EMBL/GenBank/DDBJ whole genome shotgun (WGS) entry which is preliminary data.</text>
</comment>
<dbReference type="PROSITE" id="PS50110">
    <property type="entry name" value="RESPONSE_REGULATORY"/>
    <property type="match status" value="1"/>
</dbReference>
<evidence type="ECO:0000256" key="4">
    <source>
        <dbReference type="SAM" id="Coils"/>
    </source>
</evidence>
<dbReference type="PANTHER" id="PTHR45228:SF8">
    <property type="entry name" value="TWO-COMPONENT RESPONSE REGULATOR-RELATED"/>
    <property type="match status" value="1"/>
</dbReference>
<feature type="domain" description="HD-GYP" evidence="6">
    <location>
        <begin position="241"/>
        <end position="448"/>
    </location>
</feature>
<dbReference type="Pfam" id="PF00072">
    <property type="entry name" value="Response_reg"/>
    <property type="match status" value="1"/>
</dbReference>
<evidence type="ECO:0000256" key="1">
    <source>
        <dbReference type="ARBA" id="ARBA00018672"/>
    </source>
</evidence>
<dbReference type="InterPro" id="IPR003607">
    <property type="entry name" value="HD/PDEase_dom"/>
</dbReference>
<dbReference type="PROSITE" id="PS51832">
    <property type="entry name" value="HD_GYP"/>
    <property type="match status" value="1"/>
</dbReference>
<dbReference type="SUPFAM" id="SSF109604">
    <property type="entry name" value="HD-domain/PDEase-like"/>
    <property type="match status" value="1"/>
</dbReference>